<dbReference type="PANTHER" id="PTHR30246">
    <property type="entry name" value="2-KETO-3-DEOXY-6-PHOSPHOGLUCONATE ALDOLASE"/>
    <property type="match status" value="1"/>
</dbReference>
<dbReference type="EC" id="4.1.2.14" evidence="5"/>
<dbReference type="PROSITE" id="PS00159">
    <property type="entry name" value="ALDOLASE_KDPG_KHG_1"/>
    <property type="match status" value="1"/>
</dbReference>
<evidence type="ECO:0000313" key="10">
    <source>
        <dbReference type="Proteomes" id="UP000043437"/>
    </source>
</evidence>
<organism evidence="9 10">
    <name type="scientific">Helicobacter ailurogastricus</name>
    <dbReference type="NCBI Taxonomy" id="1578720"/>
    <lineage>
        <taxon>Bacteria</taxon>
        <taxon>Pseudomonadati</taxon>
        <taxon>Campylobacterota</taxon>
        <taxon>Epsilonproteobacteria</taxon>
        <taxon>Campylobacterales</taxon>
        <taxon>Helicobacteraceae</taxon>
        <taxon>Helicobacter</taxon>
    </lineage>
</organism>
<accession>A0A0K2Y5R0</accession>
<evidence type="ECO:0000256" key="5">
    <source>
        <dbReference type="ARBA" id="ARBA00013063"/>
    </source>
</evidence>
<dbReference type="CDD" id="cd00452">
    <property type="entry name" value="KDPG_aldolase"/>
    <property type="match status" value="1"/>
</dbReference>
<protein>
    <recommendedName>
        <fullName evidence="5">2-dehydro-3-deoxy-phosphogluconate aldolase</fullName>
        <ecNumber evidence="5">4.1.2.14</ecNumber>
    </recommendedName>
</protein>
<dbReference type="Pfam" id="PF01081">
    <property type="entry name" value="Aldolase"/>
    <property type="match status" value="1"/>
</dbReference>
<evidence type="ECO:0000256" key="7">
    <source>
        <dbReference type="ARBA" id="ARBA00023270"/>
    </source>
</evidence>
<evidence type="ECO:0000256" key="4">
    <source>
        <dbReference type="ARBA" id="ARBA00011233"/>
    </source>
</evidence>
<proteinExistence type="inferred from homology"/>
<dbReference type="InterPro" id="IPR031338">
    <property type="entry name" value="KDPG/KHG_AS_2"/>
</dbReference>
<dbReference type="PANTHER" id="PTHR30246:SF1">
    <property type="entry name" value="2-DEHYDRO-3-DEOXY-6-PHOSPHOGALACTONATE ALDOLASE-RELATED"/>
    <property type="match status" value="1"/>
</dbReference>
<dbReference type="EMBL" id="CDMG01000003">
    <property type="protein sequence ID" value="CRF52475.1"/>
    <property type="molecule type" value="Genomic_DNA"/>
</dbReference>
<keyword evidence="6 9" id="KW-0456">Lyase</keyword>
<keyword evidence="8" id="KW-0119">Carbohydrate metabolism</keyword>
<comment type="subunit">
    <text evidence="4">Homotrimer.</text>
</comment>
<comment type="catalytic activity">
    <reaction evidence="1">
        <text>2-dehydro-3-deoxy-6-phospho-D-gluconate = D-glyceraldehyde 3-phosphate + pyruvate</text>
        <dbReference type="Rhea" id="RHEA:17089"/>
        <dbReference type="ChEBI" id="CHEBI:15361"/>
        <dbReference type="ChEBI" id="CHEBI:57569"/>
        <dbReference type="ChEBI" id="CHEBI:59776"/>
        <dbReference type="EC" id="4.1.2.14"/>
    </reaction>
</comment>
<comment type="pathway">
    <text evidence="2">Carbohydrate acid metabolism; 2-dehydro-3-deoxy-D-gluconate degradation; D-glyceraldehyde 3-phosphate and pyruvate from 2-dehydro-3-deoxy-D-gluconate: step 2/2.</text>
</comment>
<dbReference type="NCBIfam" id="NF004325">
    <property type="entry name" value="PRK05718.1"/>
    <property type="match status" value="1"/>
</dbReference>
<sequence length="209" mass="21936">MQSLDILNAGRIIPVMVVEEAQNAVPLARALVQGGIKVLEITLRTKEALEAIKQISQEVPEAIVGAGTVLNAIDFKKAQVAGAKFAISPGLIPALAQMSKDSPIPLIPGVASASEVMLALEFGLKSLKFFPAQAAGGVAMLKSFAGPFKEVFFCPTGGISLENMGAYLKLDNVLCVGGSWLAPKELVQAKEWPKITAIAQRSVAVAQDI</sequence>
<dbReference type="InterPro" id="IPR031337">
    <property type="entry name" value="KDPG/KHG_AS_1"/>
</dbReference>
<reference evidence="10" key="1">
    <citation type="submission" date="2014-12" db="EMBL/GenBank/DDBJ databases">
        <authorList>
            <person name="Jaenicke S."/>
        </authorList>
    </citation>
    <scope>NUCLEOTIDE SEQUENCE [LARGE SCALE GENOMIC DNA]</scope>
</reference>
<evidence type="ECO:0000256" key="6">
    <source>
        <dbReference type="ARBA" id="ARBA00023239"/>
    </source>
</evidence>
<dbReference type="Proteomes" id="UP000043437">
    <property type="component" value="Unassembled WGS sequence"/>
</dbReference>
<comment type="similarity">
    <text evidence="3">Belongs to the KHG/KDPG aldolase family.</text>
</comment>
<dbReference type="InterPro" id="IPR013785">
    <property type="entry name" value="Aldolase_TIM"/>
</dbReference>
<dbReference type="GO" id="GO:0008675">
    <property type="term" value="F:2-dehydro-3-deoxy-phosphogluconate aldolase activity"/>
    <property type="evidence" value="ECO:0007669"/>
    <property type="project" value="UniProtKB-EC"/>
</dbReference>
<evidence type="ECO:0000256" key="1">
    <source>
        <dbReference type="ARBA" id="ARBA00000654"/>
    </source>
</evidence>
<dbReference type="RefSeq" id="WP_053945065.1">
    <property type="nucleotide sequence ID" value="NZ_BSCV01000029.1"/>
</dbReference>
<evidence type="ECO:0000313" key="9">
    <source>
        <dbReference type="EMBL" id="CRF52475.1"/>
    </source>
</evidence>
<dbReference type="SUPFAM" id="SSF51569">
    <property type="entry name" value="Aldolase"/>
    <property type="match status" value="1"/>
</dbReference>
<dbReference type="NCBIfam" id="TIGR01182">
    <property type="entry name" value="eda"/>
    <property type="match status" value="1"/>
</dbReference>
<keyword evidence="7" id="KW-0704">Schiff base</keyword>
<dbReference type="GeneID" id="82131596"/>
<dbReference type="Gene3D" id="3.20.20.70">
    <property type="entry name" value="Aldolase class I"/>
    <property type="match status" value="1"/>
</dbReference>
<dbReference type="AlphaFoldDB" id="A0A0K2Y5R0"/>
<name>A0A0K2Y5R0_9HELI</name>
<evidence type="ECO:0000256" key="2">
    <source>
        <dbReference type="ARBA" id="ARBA00004736"/>
    </source>
</evidence>
<dbReference type="PROSITE" id="PS00160">
    <property type="entry name" value="ALDOLASE_KDPG_KHG_2"/>
    <property type="match status" value="1"/>
</dbReference>
<evidence type="ECO:0000256" key="3">
    <source>
        <dbReference type="ARBA" id="ARBA00006906"/>
    </source>
</evidence>
<evidence type="ECO:0000256" key="8">
    <source>
        <dbReference type="ARBA" id="ARBA00023277"/>
    </source>
</evidence>
<dbReference type="InterPro" id="IPR000887">
    <property type="entry name" value="Aldlse_KDPG_KHG"/>
</dbReference>
<gene>
    <name evidence="9" type="ORF">HAL07_06010</name>
</gene>